<reference evidence="1" key="1">
    <citation type="submission" date="2014-09" db="EMBL/GenBank/DDBJ databases">
        <authorList>
            <person name="Magalhaes I.L.F."/>
            <person name="Oliveira U."/>
            <person name="Santos F.R."/>
            <person name="Vidigal T.H.D.A."/>
            <person name="Brescovit A.D."/>
            <person name="Santos A.J."/>
        </authorList>
    </citation>
    <scope>NUCLEOTIDE SEQUENCE</scope>
    <source>
        <tissue evidence="1">Shoot tissue taken approximately 20 cm above the soil surface</tissue>
    </source>
</reference>
<evidence type="ECO:0000313" key="1">
    <source>
        <dbReference type="EMBL" id="JAE25770.1"/>
    </source>
</evidence>
<reference evidence="1" key="2">
    <citation type="journal article" date="2015" name="Data Brief">
        <title>Shoot transcriptome of the giant reed, Arundo donax.</title>
        <authorList>
            <person name="Barrero R.A."/>
            <person name="Guerrero F.D."/>
            <person name="Moolhuijzen P."/>
            <person name="Goolsby J.A."/>
            <person name="Tidwell J."/>
            <person name="Bellgard S.E."/>
            <person name="Bellgard M.I."/>
        </authorList>
    </citation>
    <scope>NUCLEOTIDE SEQUENCE</scope>
    <source>
        <tissue evidence="1">Shoot tissue taken approximately 20 cm above the soil surface</tissue>
    </source>
</reference>
<name>A0A0A9GKW4_ARUDO</name>
<dbReference type="EMBL" id="GBRH01172126">
    <property type="protein sequence ID" value="JAE25770.1"/>
    <property type="molecule type" value="Transcribed_RNA"/>
</dbReference>
<accession>A0A0A9GKW4</accession>
<sequence length="103" mass="11774">MILMGTTLGISSQCSKTCQRSTFTSLGLLHLASRRKPGVLLAKTIQNQWLIMRLQAKSVERGWVKLMRRVALMATLPKERPQAWREEKCPMLTKIPIHPLLSY</sequence>
<organism evidence="1">
    <name type="scientific">Arundo donax</name>
    <name type="common">Giant reed</name>
    <name type="synonym">Donax arundinaceus</name>
    <dbReference type="NCBI Taxonomy" id="35708"/>
    <lineage>
        <taxon>Eukaryota</taxon>
        <taxon>Viridiplantae</taxon>
        <taxon>Streptophyta</taxon>
        <taxon>Embryophyta</taxon>
        <taxon>Tracheophyta</taxon>
        <taxon>Spermatophyta</taxon>
        <taxon>Magnoliopsida</taxon>
        <taxon>Liliopsida</taxon>
        <taxon>Poales</taxon>
        <taxon>Poaceae</taxon>
        <taxon>PACMAD clade</taxon>
        <taxon>Arundinoideae</taxon>
        <taxon>Arundineae</taxon>
        <taxon>Arundo</taxon>
    </lineage>
</organism>
<protein>
    <submittedName>
        <fullName evidence="1">Uncharacterized protein</fullName>
    </submittedName>
</protein>
<proteinExistence type="predicted"/>
<dbReference type="AlphaFoldDB" id="A0A0A9GKW4"/>